<dbReference type="GO" id="GO:0043066">
    <property type="term" value="P:negative regulation of apoptotic process"/>
    <property type="evidence" value="ECO:0007669"/>
    <property type="project" value="InterPro"/>
</dbReference>
<dbReference type="InterPro" id="IPR050694">
    <property type="entry name" value="LRRC14/PRAME"/>
</dbReference>
<dbReference type="SUPFAM" id="SSF52047">
    <property type="entry name" value="RNI-like"/>
    <property type="match status" value="1"/>
</dbReference>
<dbReference type="PANTHER" id="PTHR14224:SF107">
    <property type="match status" value="1"/>
</dbReference>
<sequence>MSIQTPPRLLDLAARSLLRIEASAIAALEYLPTELFPPLFMEAFYGNHRETLKAMVQAWPFVRLPLGGLMPKPHVGATTHLLFPHRRCKLQILDLRNTDQNFWRMWSGARAHVRSSSPLAPVAEDRSRTEQPLAPLELFIELHFTKRTMDEFLTYLLRWVEQRKESIHLCCKKLKVISMSKENIKNILSMVQLDCVQELEVNCTWQLSTLALHAPHLSKMRNVQRIFLSHVHVSPFEEQEQEQQNVAQFTSQFLRLCLKTPLQSLSITHCLLTEEDVMHLSQCPNICQLHGLDLSGVMLTEFNLEPLRVLLEKVAATLQTLDLDLCGIRDSQLEAILPALSCCSELRSFSLCGNLLSMVVIERLLHHTDGLPVLDLELYPAPRESYSLTGFSTQRDFLLEWQLQWECQNPSLLEWQPNVHHMCTFHVAETKLSKCRKEKRKKLK</sequence>
<protein>
    <submittedName>
        <fullName evidence="4">Uncharacterized protein</fullName>
    </submittedName>
</protein>
<dbReference type="AlphaFoldDB" id="A0A8W4F7C7"/>
<dbReference type="GeneTree" id="ENSGT01030000234531"/>
<proteinExistence type="inferred from homology"/>
<dbReference type="Gene3D" id="3.80.10.10">
    <property type="entry name" value="Ribonuclease Inhibitor"/>
    <property type="match status" value="1"/>
</dbReference>
<dbReference type="PIRSF" id="PIRSF038286">
    <property type="entry name" value="PRAME"/>
    <property type="match status" value="1"/>
</dbReference>
<dbReference type="Proteomes" id="UP000008227">
    <property type="component" value="Chromosome 6"/>
</dbReference>
<dbReference type="GO" id="GO:0005737">
    <property type="term" value="C:cytoplasm"/>
    <property type="evidence" value="ECO:0000318"/>
    <property type="project" value="GO_Central"/>
</dbReference>
<dbReference type="GO" id="GO:0045892">
    <property type="term" value="P:negative regulation of DNA-templated transcription"/>
    <property type="evidence" value="ECO:0007669"/>
    <property type="project" value="InterPro"/>
</dbReference>
<reference evidence="4" key="1">
    <citation type="journal article" date="2020" name="Gigascience">
        <title>An improved pig reference genome sequence to enable pig genetics and genomics research.</title>
        <authorList>
            <person name="Warr A."/>
            <person name="Affara N."/>
            <person name="Aken B."/>
            <person name="Beiki H."/>
            <person name="Bickhart D.M."/>
            <person name="Billis K."/>
            <person name="Chow W."/>
            <person name="Eory L."/>
            <person name="Finlayson H.A."/>
            <person name="Flicek P."/>
            <person name="Giron C.G."/>
            <person name="Griffin D.K."/>
            <person name="Hall R."/>
            <person name="Hannum G."/>
            <person name="Hourlier T."/>
            <person name="Howe K."/>
            <person name="Hume D.A."/>
            <person name="Izuogu O."/>
            <person name="Kim K."/>
            <person name="Koren S."/>
            <person name="Liu H."/>
            <person name="Manchanda N."/>
            <person name="Martin F.J."/>
            <person name="Nonneman D.J."/>
            <person name="O'Connor R.E."/>
            <person name="Phillippy A.M."/>
            <person name="Rohrer G.A."/>
            <person name="Rosen B.D."/>
            <person name="Rund L.A."/>
            <person name="Sargent C.A."/>
            <person name="Schook L.B."/>
            <person name="Schroeder S.G."/>
            <person name="Schwartz A.S."/>
            <person name="Skinner B.M."/>
            <person name="Talbot R."/>
            <person name="Tseng E."/>
            <person name="Tuggle C.K."/>
            <person name="Watson M."/>
            <person name="Smith T.P.L."/>
            <person name="Archibald A.L."/>
        </authorList>
    </citation>
    <scope>NUCLEOTIDE SEQUENCE [LARGE SCALE GENOMIC DNA]</scope>
    <source>
        <strain evidence="4">Duroc</strain>
    </source>
</reference>
<organism evidence="4 5">
    <name type="scientific">Sus scrofa</name>
    <name type="common">Pig</name>
    <dbReference type="NCBI Taxonomy" id="9823"/>
    <lineage>
        <taxon>Eukaryota</taxon>
        <taxon>Metazoa</taxon>
        <taxon>Chordata</taxon>
        <taxon>Craniata</taxon>
        <taxon>Vertebrata</taxon>
        <taxon>Euteleostomi</taxon>
        <taxon>Mammalia</taxon>
        <taxon>Eutheria</taxon>
        <taxon>Laurasiatheria</taxon>
        <taxon>Artiodactyla</taxon>
        <taxon>Suina</taxon>
        <taxon>Suidae</taxon>
        <taxon>Sus</taxon>
    </lineage>
</organism>
<name>A0A8W4F7C7_PIG</name>
<dbReference type="GO" id="GO:1990756">
    <property type="term" value="F:ubiquitin-like ligase-substrate adaptor activity"/>
    <property type="evidence" value="ECO:0000318"/>
    <property type="project" value="GO_Central"/>
</dbReference>
<evidence type="ECO:0000256" key="2">
    <source>
        <dbReference type="ARBA" id="ARBA00022614"/>
    </source>
</evidence>
<evidence type="ECO:0000256" key="3">
    <source>
        <dbReference type="ARBA" id="ARBA00022737"/>
    </source>
</evidence>
<keyword evidence="5" id="KW-1185">Reference proteome</keyword>
<dbReference type="GO" id="GO:0031462">
    <property type="term" value="C:Cul2-RING ubiquitin ligase complex"/>
    <property type="evidence" value="ECO:0000318"/>
    <property type="project" value="GO_Central"/>
</dbReference>
<dbReference type="PANTHER" id="PTHR14224">
    <property type="entry name" value="SIMILAR TO PREFERENTIALLY EXPRESSED ANTIGEN IN MELANOMA-LIKE 3"/>
    <property type="match status" value="1"/>
</dbReference>
<accession>A0A8W4F7C7</accession>
<dbReference type="InterPro" id="IPR026271">
    <property type="entry name" value="PRAME"/>
</dbReference>
<dbReference type="GO" id="GO:0008284">
    <property type="term" value="P:positive regulation of cell population proliferation"/>
    <property type="evidence" value="ECO:0007669"/>
    <property type="project" value="InterPro"/>
</dbReference>
<keyword evidence="2" id="KW-0433">Leucine-rich repeat</keyword>
<comment type="similarity">
    <text evidence="1">Belongs to the PRAME family.</text>
</comment>
<dbReference type="GO" id="GO:0043161">
    <property type="term" value="P:proteasome-mediated ubiquitin-dependent protein catabolic process"/>
    <property type="evidence" value="ECO:0000318"/>
    <property type="project" value="GO_Central"/>
</dbReference>
<dbReference type="Ensembl" id="ENSSSCT00000003826.5">
    <property type="protein sequence ID" value="ENSSSCP00000075193.1"/>
    <property type="gene ID" value="ENSSSCG00000031836.3"/>
</dbReference>
<evidence type="ECO:0000313" key="5">
    <source>
        <dbReference type="Proteomes" id="UP000008227"/>
    </source>
</evidence>
<dbReference type="InterPro" id="IPR032675">
    <property type="entry name" value="LRR_dom_sf"/>
</dbReference>
<evidence type="ECO:0000256" key="1">
    <source>
        <dbReference type="ARBA" id="ARBA00009608"/>
    </source>
</evidence>
<keyword evidence="3" id="KW-0677">Repeat</keyword>
<dbReference type="GO" id="GO:0045596">
    <property type="term" value="P:negative regulation of cell differentiation"/>
    <property type="evidence" value="ECO:0007669"/>
    <property type="project" value="InterPro"/>
</dbReference>
<reference evidence="4" key="2">
    <citation type="submission" date="2025-08" db="UniProtKB">
        <authorList>
            <consortium name="Ensembl"/>
        </authorList>
    </citation>
    <scope>IDENTIFICATION</scope>
</reference>
<evidence type="ECO:0000313" key="4">
    <source>
        <dbReference type="Ensembl" id="ENSSSCP00000075193.1"/>
    </source>
</evidence>
<reference evidence="4" key="3">
    <citation type="submission" date="2025-09" db="UniProtKB">
        <authorList>
            <consortium name="Ensembl"/>
        </authorList>
    </citation>
    <scope>IDENTIFICATION</scope>
</reference>